<dbReference type="InterPro" id="IPR004846">
    <property type="entry name" value="T2SS/T3SS_dom"/>
</dbReference>
<evidence type="ECO:0000256" key="6">
    <source>
        <dbReference type="ARBA" id="ARBA00022729"/>
    </source>
</evidence>
<dbReference type="PROSITE" id="PS00875">
    <property type="entry name" value="T2SP_D"/>
    <property type="match status" value="1"/>
</dbReference>
<keyword evidence="4" id="KW-1134">Transmembrane beta strand</keyword>
<dbReference type="GO" id="GO:0009279">
    <property type="term" value="C:cell outer membrane"/>
    <property type="evidence" value="ECO:0007669"/>
    <property type="project" value="UniProtKB-SubCell"/>
</dbReference>
<dbReference type="InterPro" id="IPR050810">
    <property type="entry name" value="Bact_Secretion_Sys_Channel"/>
</dbReference>
<keyword evidence="6 12" id="KW-0732">Signal</keyword>
<dbReference type="InterPro" id="IPR004845">
    <property type="entry name" value="T2SS_GspD_CS"/>
</dbReference>
<keyword evidence="17" id="KW-1185">Reference proteome</keyword>
<dbReference type="GO" id="GO:0015627">
    <property type="term" value="C:type II protein secretion system complex"/>
    <property type="evidence" value="ECO:0007669"/>
    <property type="project" value="InterPro"/>
</dbReference>
<dbReference type="Gene3D" id="3.30.1370.120">
    <property type="match status" value="3"/>
</dbReference>
<dbReference type="PRINTS" id="PR00811">
    <property type="entry name" value="BCTERIALGSPD"/>
</dbReference>
<dbReference type="InterPro" id="IPR038591">
    <property type="entry name" value="NolW-like_sf"/>
</dbReference>
<dbReference type="Pfam" id="PF00263">
    <property type="entry name" value="Secretin"/>
    <property type="match status" value="1"/>
</dbReference>
<dbReference type="AlphaFoldDB" id="A0A0E3UPR7"/>
<evidence type="ECO:0000256" key="11">
    <source>
        <dbReference type="SAM" id="MobiDB-lite"/>
    </source>
</evidence>
<feature type="domain" description="NolW-like" evidence="14">
    <location>
        <begin position="246"/>
        <end position="312"/>
    </location>
</feature>
<dbReference type="InterPro" id="IPR013356">
    <property type="entry name" value="T2SS_GspD"/>
</dbReference>
<protein>
    <submittedName>
        <fullName evidence="16">General secretion pathway protein GspD</fullName>
    </submittedName>
</protein>
<dbReference type="GO" id="GO:0015628">
    <property type="term" value="P:protein secretion by the type II secretion system"/>
    <property type="evidence" value="ECO:0007669"/>
    <property type="project" value="InterPro"/>
</dbReference>
<dbReference type="PANTHER" id="PTHR30332:SF25">
    <property type="entry name" value="SECRETIN XPSD"/>
    <property type="match status" value="1"/>
</dbReference>
<evidence type="ECO:0000259" key="15">
    <source>
        <dbReference type="Pfam" id="PF21305"/>
    </source>
</evidence>
<evidence type="ECO:0000256" key="10">
    <source>
        <dbReference type="RuleBase" id="RU004004"/>
    </source>
</evidence>
<evidence type="ECO:0000259" key="13">
    <source>
        <dbReference type="Pfam" id="PF00263"/>
    </source>
</evidence>
<dbReference type="Proteomes" id="UP000033067">
    <property type="component" value="Chromosome"/>
</dbReference>
<dbReference type="PANTHER" id="PTHR30332">
    <property type="entry name" value="PROBABLE GENERAL SECRETION PATHWAY PROTEIN D"/>
    <property type="match status" value="1"/>
</dbReference>
<comment type="similarity">
    <text evidence="2">Belongs to the bacterial secretin family. GSP D subfamily.</text>
</comment>
<evidence type="ECO:0000256" key="12">
    <source>
        <dbReference type="SAM" id="SignalP"/>
    </source>
</evidence>
<dbReference type="PATRIC" id="fig|314722.6.peg.3476"/>
<reference evidence="16 17" key="1">
    <citation type="journal article" date="2015" name="Genome Announc.">
        <title>Complete Genome Sequence of Pseudoxanthomonas suwonensis Strain J1, a Cellulose-Degrading Bacterium Isolated from Leaf- and Wood-Enriched Soil.</title>
        <authorList>
            <person name="Hou L."/>
            <person name="Jiang J."/>
            <person name="Xu Z."/>
            <person name="Zhou Y."/>
            <person name="Leung F.C."/>
        </authorList>
    </citation>
    <scope>NUCLEOTIDE SEQUENCE [LARGE SCALE GENOMIC DNA]</scope>
    <source>
        <strain evidence="16 17">J1</strain>
    </source>
</reference>
<dbReference type="OrthoDB" id="9775455at2"/>
<dbReference type="InterPro" id="IPR001775">
    <property type="entry name" value="GspD/PilQ"/>
</dbReference>
<feature type="signal peptide" evidence="12">
    <location>
        <begin position="1"/>
        <end position="24"/>
    </location>
</feature>
<sequence>MTFRTTTTLFLVTLLAACSSVPTADIRRNSDPSPPAASDMPGTEEDGNTRPQPMIRRGSGQVINESALAPPPPPSEAGSGMATFNFEGESLQGVVKAILGEMLGQNYFIAAEVQGSVTLATPNPVSPGEAMRLLEMVLAQNNARLVYSGGRYNVVPAEQGMNGNVAPRTGSAARARGYEVRVVPLRYIGAEEMKKVLEPYTRSNAVVAVDQTRNLITLGGTAAELENYLRTVQVFDVDWLSGMSVGVFPLQSGRAGQVAADLEKVFGDSGKTPSAGMFRFLPLEAANAVLVITPQATYLDQIQQWLDRIDSAGVGSRLYSYELKYIKARDLAERLAEVYGAGNRSVDAAPAALAPGATPVQLDSGGLDSRGGTVGFGRQGMGGGVNEGMLQLSPATNGNASLGLDVDGDRVGVSAVEETNSLLVRARPGAWRSIREVIDKLDVMPLQVHIEAQVAEVKLTGELSYGVNWYFENAVTAAPPAGPGLPSALGRDIWGDIAGSITGNGLGWTFLGRNAAAVISALDRVTDVQLLQTPSVVVRNNAEATFIVGSQIPVTSVSVMPGTGESRYTQVQYLDTGIILKVRPRVTRDGMVFLDIVQEVSTPGSQTDADENGNVRIDTRRLKTEAAIRAGDTIMLAGLISQGQDKGSSGVPGLSRLPVVGGLFGRQVVNDNREEVIVLLTPTVIRNPQEAAGLTDEYGRGFRALQPLPRR</sequence>
<evidence type="ECO:0000256" key="2">
    <source>
        <dbReference type="ARBA" id="ARBA00006980"/>
    </source>
</evidence>
<feature type="domain" description="GspD-like N0" evidence="15">
    <location>
        <begin position="85"/>
        <end position="150"/>
    </location>
</feature>
<gene>
    <name evidence="16" type="ORF">WQ53_16050</name>
</gene>
<dbReference type="InterPro" id="IPR005644">
    <property type="entry name" value="NolW-like"/>
</dbReference>
<dbReference type="Pfam" id="PF03958">
    <property type="entry name" value="Secretin_N"/>
    <property type="match status" value="3"/>
</dbReference>
<dbReference type="KEGG" id="psuw:WQ53_16050"/>
<evidence type="ECO:0000313" key="17">
    <source>
        <dbReference type="Proteomes" id="UP000033067"/>
    </source>
</evidence>
<evidence type="ECO:0000256" key="7">
    <source>
        <dbReference type="ARBA" id="ARBA00022927"/>
    </source>
</evidence>
<feature type="domain" description="NolW-like" evidence="14">
    <location>
        <begin position="321"/>
        <end position="447"/>
    </location>
</feature>
<feature type="domain" description="Type II/III secretion system secretin-like" evidence="13">
    <location>
        <begin position="521"/>
        <end position="686"/>
    </location>
</feature>
<dbReference type="InterPro" id="IPR049371">
    <property type="entry name" value="GspD-like_N0"/>
</dbReference>
<dbReference type="NCBIfam" id="TIGR02517">
    <property type="entry name" value="type_II_gspD"/>
    <property type="match status" value="1"/>
</dbReference>
<feature type="region of interest" description="Disordered" evidence="11">
    <location>
        <begin position="24"/>
        <end position="56"/>
    </location>
</feature>
<keyword evidence="3 10" id="KW-0813">Transport</keyword>
<evidence type="ECO:0000256" key="1">
    <source>
        <dbReference type="ARBA" id="ARBA00004442"/>
    </source>
</evidence>
<dbReference type="PROSITE" id="PS51257">
    <property type="entry name" value="PROKAR_LIPOPROTEIN"/>
    <property type="match status" value="1"/>
</dbReference>
<evidence type="ECO:0000256" key="5">
    <source>
        <dbReference type="ARBA" id="ARBA00022692"/>
    </source>
</evidence>
<dbReference type="eggNOG" id="COG1450">
    <property type="taxonomic scope" value="Bacteria"/>
</dbReference>
<dbReference type="Pfam" id="PF21305">
    <property type="entry name" value="type_II_gspD_N0"/>
    <property type="match status" value="1"/>
</dbReference>
<feature type="chain" id="PRO_5002413279" evidence="12">
    <location>
        <begin position="25"/>
        <end position="711"/>
    </location>
</feature>
<keyword evidence="5" id="KW-0812">Transmembrane</keyword>
<keyword evidence="9" id="KW-0998">Cell outer membrane</keyword>
<keyword evidence="7" id="KW-0653">Protein transport</keyword>
<accession>A0A0E3UPR7</accession>
<dbReference type="EMBL" id="CP011144">
    <property type="protein sequence ID" value="AKC88055.1"/>
    <property type="molecule type" value="Genomic_DNA"/>
</dbReference>
<evidence type="ECO:0000256" key="4">
    <source>
        <dbReference type="ARBA" id="ARBA00022452"/>
    </source>
</evidence>
<dbReference type="RefSeq" id="WP_052633724.1">
    <property type="nucleotide sequence ID" value="NZ_CP011144.1"/>
</dbReference>
<evidence type="ECO:0000313" key="16">
    <source>
        <dbReference type="EMBL" id="AKC88055.1"/>
    </source>
</evidence>
<organism evidence="16 17">
    <name type="scientific">Pseudoxanthomonas suwonensis</name>
    <dbReference type="NCBI Taxonomy" id="314722"/>
    <lineage>
        <taxon>Bacteria</taxon>
        <taxon>Pseudomonadati</taxon>
        <taxon>Pseudomonadota</taxon>
        <taxon>Gammaproteobacteria</taxon>
        <taxon>Lysobacterales</taxon>
        <taxon>Lysobacteraceae</taxon>
        <taxon>Pseudoxanthomonas</taxon>
    </lineage>
</organism>
<comment type="subcellular location">
    <subcellularLocation>
        <location evidence="1 10">Cell outer membrane</location>
    </subcellularLocation>
</comment>
<feature type="domain" description="NolW-like" evidence="14">
    <location>
        <begin position="180"/>
        <end position="239"/>
    </location>
</feature>
<evidence type="ECO:0000259" key="14">
    <source>
        <dbReference type="Pfam" id="PF03958"/>
    </source>
</evidence>
<proteinExistence type="inferred from homology"/>
<evidence type="ECO:0000256" key="3">
    <source>
        <dbReference type="ARBA" id="ARBA00022448"/>
    </source>
</evidence>
<keyword evidence="8" id="KW-0472">Membrane</keyword>
<evidence type="ECO:0000256" key="8">
    <source>
        <dbReference type="ARBA" id="ARBA00023136"/>
    </source>
</evidence>
<evidence type="ECO:0000256" key="9">
    <source>
        <dbReference type="ARBA" id="ARBA00023237"/>
    </source>
</evidence>
<name>A0A0E3UPR7_9GAMM</name>